<gene>
    <name evidence="5" type="ORF">SAMN05421803_11854</name>
</gene>
<dbReference type="RefSeq" id="WP_073381784.1">
    <property type="nucleotide sequence ID" value="NZ_FQZK01000018.1"/>
</dbReference>
<keyword evidence="2" id="KW-0378">Hydrolase</keyword>
<dbReference type="GO" id="GO:0016787">
    <property type="term" value="F:hydrolase activity"/>
    <property type="evidence" value="ECO:0007669"/>
    <property type="project" value="UniProtKB-KW"/>
</dbReference>
<dbReference type="PANTHER" id="PTHR43046">
    <property type="entry name" value="GDP-MANNOSE MANNOSYL HYDROLASE"/>
    <property type="match status" value="1"/>
</dbReference>
<dbReference type="CDD" id="cd18877">
    <property type="entry name" value="NUDIX_Hydrolase"/>
    <property type="match status" value="1"/>
</dbReference>
<keyword evidence="3" id="KW-0812">Transmembrane</keyword>
<keyword evidence="6" id="KW-1185">Reference proteome</keyword>
<feature type="domain" description="Nudix hydrolase" evidence="4">
    <location>
        <begin position="20"/>
        <end position="153"/>
    </location>
</feature>
<feature type="transmembrane region" description="Helical" evidence="3">
    <location>
        <begin position="20"/>
        <end position="42"/>
    </location>
</feature>
<dbReference type="SUPFAM" id="SSF55811">
    <property type="entry name" value="Nudix"/>
    <property type="match status" value="1"/>
</dbReference>
<dbReference type="OrthoDB" id="3404294at2"/>
<dbReference type="Proteomes" id="UP000184452">
    <property type="component" value="Unassembled WGS sequence"/>
</dbReference>
<evidence type="ECO:0000313" key="6">
    <source>
        <dbReference type="Proteomes" id="UP000184452"/>
    </source>
</evidence>
<evidence type="ECO:0000256" key="2">
    <source>
        <dbReference type="ARBA" id="ARBA00022801"/>
    </source>
</evidence>
<dbReference type="AlphaFoldDB" id="A0A1M6RSW4"/>
<dbReference type="InterPro" id="IPR015797">
    <property type="entry name" value="NUDIX_hydrolase-like_dom_sf"/>
</dbReference>
<evidence type="ECO:0000256" key="1">
    <source>
        <dbReference type="ARBA" id="ARBA00001946"/>
    </source>
</evidence>
<name>A0A1M6RSW4_9ACTN</name>
<organism evidence="5 6">
    <name type="scientific">Nocardiopsis flavescens</name>
    <dbReference type="NCBI Taxonomy" id="758803"/>
    <lineage>
        <taxon>Bacteria</taxon>
        <taxon>Bacillati</taxon>
        <taxon>Actinomycetota</taxon>
        <taxon>Actinomycetes</taxon>
        <taxon>Streptosporangiales</taxon>
        <taxon>Nocardiopsidaceae</taxon>
        <taxon>Nocardiopsis</taxon>
    </lineage>
</organism>
<dbReference type="PANTHER" id="PTHR43046:SF2">
    <property type="entry name" value="8-OXO-DGTP DIPHOSPHATASE-RELATED"/>
    <property type="match status" value="1"/>
</dbReference>
<keyword evidence="3" id="KW-1133">Transmembrane helix</keyword>
<accession>A0A1M6RSW4</accession>
<dbReference type="Gene3D" id="3.90.79.10">
    <property type="entry name" value="Nucleoside Triphosphate Pyrophosphohydrolase"/>
    <property type="match status" value="1"/>
</dbReference>
<sequence>MEDGDGNGWVHLPDGSRRWGVYGAAGLLLYGVDMAGTGHVLLQHRAEWTHMGGMWGIPGGARNRDETPLEAAVREFREEIAGDLGGYTVVGVHEHDLAVWRYDTFLLSVPGLAPFTPGNDESIEVRWVPVAAAESLPLLPAFRTAWPGLLADLRRSAEAPRVLRGDPAGGE</sequence>
<evidence type="ECO:0000259" key="4">
    <source>
        <dbReference type="PROSITE" id="PS51462"/>
    </source>
</evidence>
<evidence type="ECO:0000313" key="5">
    <source>
        <dbReference type="EMBL" id="SHK35520.1"/>
    </source>
</evidence>
<reference evidence="5 6" key="1">
    <citation type="submission" date="2016-11" db="EMBL/GenBank/DDBJ databases">
        <authorList>
            <person name="Jaros S."/>
            <person name="Januszkiewicz K."/>
            <person name="Wedrychowicz H."/>
        </authorList>
    </citation>
    <scope>NUCLEOTIDE SEQUENCE [LARGE SCALE GENOMIC DNA]</scope>
    <source>
        <strain evidence="5 6">CGMCC 4.5723</strain>
    </source>
</reference>
<dbReference type="Pfam" id="PF00293">
    <property type="entry name" value="NUDIX"/>
    <property type="match status" value="1"/>
</dbReference>
<proteinExistence type="predicted"/>
<evidence type="ECO:0000256" key="3">
    <source>
        <dbReference type="SAM" id="Phobius"/>
    </source>
</evidence>
<dbReference type="PROSITE" id="PS51462">
    <property type="entry name" value="NUDIX"/>
    <property type="match status" value="1"/>
</dbReference>
<dbReference type="STRING" id="758803.SAMN05421803_11854"/>
<dbReference type="InterPro" id="IPR000086">
    <property type="entry name" value="NUDIX_hydrolase_dom"/>
</dbReference>
<protein>
    <submittedName>
        <fullName evidence="5">8-oxo-dGTP diphosphatase</fullName>
    </submittedName>
</protein>
<keyword evidence="3" id="KW-0472">Membrane</keyword>
<dbReference type="EMBL" id="FQZK01000018">
    <property type="protein sequence ID" value="SHK35520.1"/>
    <property type="molecule type" value="Genomic_DNA"/>
</dbReference>
<comment type="cofactor">
    <cofactor evidence="1">
        <name>Mg(2+)</name>
        <dbReference type="ChEBI" id="CHEBI:18420"/>
    </cofactor>
</comment>